<accession>A0A194XBC3</accession>
<dbReference type="PANTHER" id="PTHR37540">
    <property type="entry name" value="TRANSCRIPTION FACTOR (ACR-2), PUTATIVE-RELATED-RELATED"/>
    <property type="match status" value="1"/>
</dbReference>
<organism evidence="1 2">
    <name type="scientific">Mollisia scopiformis</name>
    <name type="common">Conifer needle endophyte fungus</name>
    <name type="synonym">Phialocephala scopiformis</name>
    <dbReference type="NCBI Taxonomy" id="149040"/>
    <lineage>
        <taxon>Eukaryota</taxon>
        <taxon>Fungi</taxon>
        <taxon>Dikarya</taxon>
        <taxon>Ascomycota</taxon>
        <taxon>Pezizomycotina</taxon>
        <taxon>Leotiomycetes</taxon>
        <taxon>Helotiales</taxon>
        <taxon>Mollisiaceae</taxon>
        <taxon>Mollisia</taxon>
    </lineage>
</organism>
<dbReference type="Pfam" id="PF11951">
    <property type="entry name" value="Fungal_trans_2"/>
    <property type="match status" value="1"/>
</dbReference>
<evidence type="ECO:0000313" key="2">
    <source>
        <dbReference type="Proteomes" id="UP000070700"/>
    </source>
</evidence>
<sequence>MALSYSATRFQQQRGKNATESVYYLMKSISAVKEDLASSSKQVSDSTIATVASLANIENLDGNPQSAILHLNGMKQMVDMRGGLDSLGMRGILKRVVLWADLCGAARLQTNPRFPLLEFPDMPPISQFLQAENSASSTLIITDNLLEAAVSQSQLKCIQILRDLHELSNFLNDTGNHREDLPQEVCYPDRVYSVEHNTLTAITRMSDARDPSNIFSILLHASLLFIYTNLRQTPVGDQIRKSLSARLRSCIQGADVAFLQMMFPAELLWASLLGIVGGKETSDFNWFLSSVERLCMGNGIMTWEGATEFCIELPVLETSCRNTCEKLWARDVSF</sequence>
<name>A0A194XBC3_MOLSC</name>
<dbReference type="InParanoid" id="A0A194XBC3"/>
<dbReference type="InterPro" id="IPR021858">
    <property type="entry name" value="Fun_TF"/>
</dbReference>
<gene>
    <name evidence="1" type="ORF">LY89DRAFT_54360</name>
</gene>
<dbReference type="GeneID" id="28817936"/>
<dbReference type="Proteomes" id="UP000070700">
    <property type="component" value="Unassembled WGS sequence"/>
</dbReference>
<keyword evidence="2" id="KW-1185">Reference proteome</keyword>
<evidence type="ECO:0000313" key="1">
    <source>
        <dbReference type="EMBL" id="KUJ17475.1"/>
    </source>
</evidence>
<dbReference type="STRING" id="149040.A0A194XBC3"/>
<proteinExistence type="predicted"/>
<dbReference type="OrthoDB" id="4158087at2759"/>
<dbReference type="AlphaFoldDB" id="A0A194XBC3"/>
<protein>
    <submittedName>
        <fullName evidence="1">Uncharacterized protein</fullName>
    </submittedName>
</protein>
<dbReference type="PANTHER" id="PTHR37540:SF5">
    <property type="entry name" value="TRANSCRIPTION FACTOR DOMAIN-CONTAINING PROTEIN"/>
    <property type="match status" value="1"/>
</dbReference>
<dbReference type="EMBL" id="KQ947414">
    <property type="protein sequence ID" value="KUJ17475.1"/>
    <property type="molecule type" value="Genomic_DNA"/>
</dbReference>
<dbReference type="KEGG" id="psco:LY89DRAFT_54360"/>
<dbReference type="RefSeq" id="XP_018071830.1">
    <property type="nucleotide sequence ID" value="XM_018208210.1"/>
</dbReference>
<reference evidence="1 2" key="1">
    <citation type="submission" date="2015-10" db="EMBL/GenBank/DDBJ databases">
        <title>Full genome of DAOMC 229536 Phialocephala scopiformis, a fungal endophyte of spruce producing the potent anti-insectan compound rugulosin.</title>
        <authorList>
            <consortium name="DOE Joint Genome Institute"/>
            <person name="Walker A.K."/>
            <person name="Frasz S.L."/>
            <person name="Seifert K.A."/>
            <person name="Miller J.D."/>
            <person name="Mondo S.J."/>
            <person name="Labutti K."/>
            <person name="Lipzen A."/>
            <person name="Dockter R."/>
            <person name="Kennedy M."/>
            <person name="Grigoriev I.V."/>
            <person name="Spatafora J.W."/>
        </authorList>
    </citation>
    <scope>NUCLEOTIDE SEQUENCE [LARGE SCALE GENOMIC DNA]</scope>
    <source>
        <strain evidence="1 2">CBS 120377</strain>
    </source>
</reference>